<evidence type="ECO:0000313" key="2">
    <source>
        <dbReference type="Proteomes" id="UP000265520"/>
    </source>
</evidence>
<organism evidence="1 2">
    <name type="scientific">Trifolium medium</name>
    <dbReference type="NCBI Taxonomy" id="97028"/>
    <lineage>
        <taxon>Eukaryota</taxon>
        <taxon>Viridiplantae</taxon>
        <taxon>Streptophyta</taxon>
        <taxon>Embryophyta</taxon>
        <taxon>Tracheophyta</taxon>
        <taxon>Spermatophyta</taxon>
        <taxon>Magnoliopsida</taxon>
        <taxon>eudicotyledons</taxon>
        <taxon>Gunneridae</taxon>
        <taxon>Pentapetalae</taxon>
        <taxon>rosids</taxon>
        <taxon>fabids</taxon>
        <taxon>Fabales</taxon>
        <taxon>Fabaceae</taxon>
        <taxon>Papilionoideae</taxon>
        <taxon>50 kb inversion clade</taxon>
        <taxon>NPAAA clade</taxon>
        <taxon>Hologalegina</taxon>
        <taxon>IRL clade</taxon>
        <taxon>Trifolieae</taxon>
        <taxon>Trifolium</taxon>
    </lineage>
</organism>
<sequence>MEPYSEIPPNDESTINFNAENLIIAEILYTPIGCFDLFFQKIKKSDPTIPSLLATRTASISPHRPVDAAALP</sequence>
<dbReference type="AlphaFoldDB" id="A0A392PRP1"/>
<name>A0A392PRP1_9FABA</name>
<keyword evidence="2" id="KW-1185">Reference proteome</keyword>
<reference evidence="1 2" key="1">
    <citation type="journal article" date="2018" name="Front. Plant Sci.">
        <title>Red Clover (Trifolium pratense) and Zigzag Clover (T. medium) - A Picture of Genomic Similarities and Differences.</title>
        <authorList>
            <person name="Dluhosova J."/>
            <person name="Istvanek J."/>
            <person name="Nedelnik J."/>
            <person name="Repkova J."/>
        </authorList>
    </citation>
    <scope>NUCLEOTIDE SEQUENCE [LARGE SCALE GENOMIC DNA]</scope>
    <source>
        <strain evidence="2">cv. 10/8</strain>
        <tissue evidence="1">Leaf</tissue>
    </source>
</reference>
<evidence type="ECO:0000313" key="1">
    <source>
        <dbReference type="EMBL" id="MCI13575.1"/>
    </source>
</evidence>
<dbReference type="EMBL" id="LXQA010088754">
    <property type="protein sequence ID" value="MCI13575.1"/>
    <property type="molecule type" value="Genomic_DNA"/>
</dbReference>
<protein>
    <submittedName>
        <fullName evidence="1">Uncharacterized protein</fullName>
    </submittedName>
</protein>
<comment type="caution">
    <text evidence="1">The sequence shown here is derived from an EMBL/GenBank/DDBJ whole genome shotgun (WGS) entry which is preliminary data.</text>
</comment>
<proteinExistence type="predicted"/>
<accession>A0A392PRP1</accession>
<dbReference type="Proteomes" id="UP000265520">
    <property type="component" value="Unassembled WGS sequence"/>
</dbReference>